<dbReference type="GO" id="GO:0008955">
    <property type="term" value="F:peptidoglycan glycosyltransferase activity"/>
    <property type="evidence" value="ECO:0007669"/>
    <property type="project" value="UniProtKB-EC"/>
</dbReference>
<feature type="transmembrane region" description="Helical" evidence="22">
    <location>
        <begin position="162"/>
        <end position="179"/>
    </location>
</feature>
<dbReference type="GO" id="GO:0009252">
    <property type="term" value="P:peptidoglycan biosynthetic process"/>
    <property type="evidence" value="ECO:0007669"/>
    <property type="project" value="UniProtKB-KW"/>
</dbReference>
<evidence type="ECO:0000256" key="4">
    <source>
        <dbReference type="ARBA" id="ARBA00022618"/>
    </source>
</evidence>
<comment type="subcellular location">
    <subcellularLocation>
        <location evidence="1">Cell membrane</location>
        <topology evidence="1">Multi-pass membrane protein</topology>
    </subcellularLocation>
</comment>
<dbReference type="InterPro" id="IPR001182">
    <property type="entry name" value="FtsW/RodA"/>
</dbReference>
<keyword evidence="12" id="KW-0131">Cell cycle</keyword>
<dbReference type="PANTHER" id="PTHR30474:SF2">
    <property type="entry name" value="PEPTIDOGLYCAN GLYCOSYLTRANSFERASE FTSW-RELATED"/>
    <property type="match status" value="1"/>
</dbReference>
<accession>A0AAT9LFD1</accession>
<reference evidence="23" key="1">
    <citation type="submission" date="2020-10" db="EMBL/GenBank/DDBJ databases">
        <authorList>
            <person name="Kadnikov V."/>
            <person name="Beletsky A.V."/>
            <person name="Mardanov A.V."/>
            <person name="Karnachuk O.V."/>
            <person name="Ravin N.V."/>
        </authorList>
    </citation>
    <scope>NUCLEOTIDE SEQUENCE</scope>
    <source>
        <strain evidence="23">Bu02</strain>
    </source>
</reference>
<dbReference type="GO" id="GO:0051301">
    <property type="term" value="P:cell division"/>
    <property type="evidence" value="ECO:0007669"/>
    <property type="project" value="UniProtKB-KW"/>
</dbReference>
<evidence type="ECO:0000256" key="7">
    <source>
        <dbReference type="ARBA" id="ARBA00022692"/>
    </source>
</evidence>
<evidence type="ECO:0000256" key="14">
    <source>
        <dbReference type="ARBA" id="ARBA00032370"/>
    </source>
</evidence>
<dbReference type="InterPro" id="IPR013437">
    <property type="entry name" value="FtsW"/>
</dbReference>
<dbReference type="GO" id="GO:0015648">
    <property type="term" value="F:lipid-linked peptidoglycan transporter activity"/>
    <property type="evidence" value="ECO:0007669"/>
    <property type="project" value="TreeGrafter"/>
</dbReference>
<evidence type="ECO:0000256" key="3">
    <source>
        <dbReference type="ARBA" id="ARBA00022475"/>
    </source>
</evidence>
<reference evidence="23" key="2">
    <citation type="journal article" date="2023" name="Biology">
        <title>Prokaryotic Life Associated with Coal-Fire Gas Vents Revealed by Metagenomics.</title>
        <authorList>
            <person name="Kadnikov V.V."/>
            <person name="Mardanov A.V."/>
            <person name="Beletsky A.V."/>
            <person name="Karnachuk O.V."/>
            <person name="Ravin N.V."/>
        </authorList>
    </citation>
    <scope>NUCLEOTIDE SEQUENCE</scope>
    <source>
        <strain evidence="23">Bu02</strain>
    </source>
</reference>
<dbReference type="AlphaFoldDB" id="A0AAT9LFD1"/>
<feature type="transmembrane region" description="Helical" evidence="22">
    <location>
        <begin position="271"/>
        <end position="291"/>
    </location>
</feature>
<comment type="function">
    <text evidence="21">Peptidoglycan polymerase that is essential for cell division.</text>
</comment>
<evidence type="ECO:0000256" key="2">
    <source>
        <dbReference type="ARBA" id="ARBA00004752"/>
    </source>
</evidence>
<feature type="transmembrane region" description="Helical" evidence="22">
    <location>
        <begin position="186"/>
        <end position="202"/>
    </location>
</feature>
<feature type="transmembrane region" description="Helical" evidence="22">
    <location>
        <begin position="137"/>
        <end position="156"/>
    </location>
</feature>
<keyword evidence="8" id="KW-0133">Cell shape</keyword>
<evidence type="ECO:0000256" key="22">
    <source>
        <dbReference type="SAM" id="Phobius"/>
    </source>
</evidence>
<dbReference type="GO" id="GO:0005886">
    <property type="term" value="C:plasma membrane"/>
    <property type="evidence" value="ECO:0007669"/>
    <property type="project" value="UniProtKB-SubCell"/>
</dbReference>
<dbReference type="PANTHER" id="PTHR30474">
    <property type="entry name" value="CELL CYCLE PROTEIN"/>
    <property type="match status" value="1"/>
</dbReference>
<keyword evidence="3" id="KW-1003">Cell membrane</keyword>
<evidence type="ECO:0000256" key="19">
    <source>
        <dbReference type="ARBA" id="ARBA00044770"/>
    </source>
</evidence>
<evidence type="ECO:0000256" key="21">
    <source>
        <dbReference type="ARBA" id="ARBA00049966"/>
    </source>
</evidence>
<evidence type="ECO:0000256" key="1">
    <source>
        <dbReference type="ARBA" id="ARBA00004651"/>
    </source>
</evidence>
<keyword evidence="13" id="KW-0961">Cell wall biogenesis/degradation</keyword>
<sequence>MRRGKPDYILFFAILTLLGIGIIMVFSASMVRSLKFYGHPYYFLMMQTIWAGLGLSVMFFLMNFDCWRYRPFVPYIYALSMLLLVVVLIPGIGQVRNEARRWLGVGSLSFQPAELAKATTVLFLADSLSKRREKLKNLVSGLGPYLVLLGITFLLVLMEPDLGTAVAIAGCAVVVIFVAGARMFHLGLLAALSVPVLYWAIMGEDYRRRRFFAFLDPWKDPSGSGWQIIQALYALGTGGPFGTGIGYSRQKWFYLPEPYTDFIFAVLGEEMGFLGTSLVLLLFFTIAWRGYRTAMAAPDRFSCLLATGMTTLIVLQAVVNIGVVTGSLPITGIPLPFISYGGSALLTNLMASGILLNISRYAVR</sequence>
<dbReference type="GO" id="GO:0071555">
    <property type="term" value="P:cell wall organization"/>
    <property type="evidence" value="ECO:0007669"/>
    <property type="project" value="UniProtKB-KW"/>
</dbReference>
<comment type="similarity">
    <text evidence="16">Belongs to the SEDS family. FtsW subfamily.</text>
</comment>
<name>A0AAT9LFD1_9FIRM</name>
<dbReference type="GO" id="GO:0032153">
    <property type="term" value="C:cell division site"/>
    <property type="evidence" value="ECO:0007669"/>
    <property type="project" value="TreeGrafter"/>
</dbReference>
<dbReference type="Pfam" id="PF01098">
    <property type="entry name" value="FTSW_RODA_SPOVE"/>
    <property type="match status" value="1"/>
</dbReference>
<comment type="catalytic activity">
    <reaction evidence="20">
        <text>[GlcNAc-(1-&gt;4)-Mur2Ac(oyl-L-Ala-gamma-D-Glu-L-Lys-D-Ala-D-Ala)](n)-di-trans,octa-cis-undecaprenyl diphosphate + beta-D-GlcNAc-(1-&gt;4)-Mur2Ac(oyl-L-Ala-gamma-D-Glu-L-Lys-D-Ala-D-Ala)-di-trans,octa-cis-undecaprenyl diphosphate = [GlcNAc-(1-&gt;4)-Mur2Ac(oyl-L-Ala-gamma-D-Glu-L-Lys-D-Ala-D-Ala)](n+1)-di-trans,octa-cis-undecaprenyl diphosphate + di-trans,octa-cis-undecaprenyl diphosphate + H(+)</text>
        <dbReference type="Rhea" id="RHEA:23708"/>
        <dbReference type="Rhea" id="RHEA-COMP:9602"/>
        <dbReference type="Rhea" id="RHEA-COMP:9603"/>
        <dbReference type="ChEBI" id="CHEBI:15378"/>
        <dbReference type="ChEBI" id="CHEBI:58405"/>
        <dbReference type="ChEBI" id="CHEBI:60033"/>
        <dbReference type="ChEBI" id="CHEBI:78435"/>
        <dbReference type="EC" id="2.4.99.28"/>
    </reaction>
</comment>
<keyword evidence="5" id="KW-0328">Glycosyltransferase</keyword>
<gene>
    <name evidence="23" type="primary">ftsW</name>
    <name evidence="23" type="ORF">IMF26_10960</name>
</gene>
<evidence type="ECO:0000256" key="11">
    <source>
        <dbReference type="ARBA" id="ARBA00023136"/>
    </source>
</evidence>
<feature type="transmembrane region" description="Helical" evidence="22">
    <location>
        <begin position="105"/>
        <end position="125"/>
    </location>
</feature>
<evidence type="ECO:0000256" key="6">
    <source>
        <dbReference type="ARBA" id="ARBA00022679"/>
    </source>
</evidence>
<dbReference type="GO" id="GO:0008360">
    <property type="term" value="P:regulation of cell shape"/>
    <property type="evidence" value="ECO:0007669"/>
    <property type="project" value="UniProtKB-KW"/>
</dbReference>
<evidence type="ECO:0000256" key="9">
    <source>
        <dbReference type="ARBA" id="ARBA00022984"/>
    </source>
</evidence>
<comment type="pathway">
    <text evidence="2">Cell wall biogenesis; peptidoglycan biosynthesis.</text>
</comment>
<keyword evidence="6" id="KW-0808">Transferase</keyword>
<evidence type="ECO:0000313" key="23">
    <source>
        <dbReference type="EMBL" id="QUL99732.1"/>
    </source>
</evidence>
<feature type="transmembrane region" description="Helical" evidence="22">
    <location>
        <begin position="303"/>
        <end position="325"/>
    </location>
</feature>
<evidence type="ECO:0000256" key="20">
    <source>
        <dbReference type="ARBA" id="ARBA00049902"/>
    </source>
</evidence>
<organism evidence="23">
    <name type="scientific">Candidatus Fermentithermobacillus carboniphilus</name>
    <dbReference type="NCBI Taxonomy" id="3085328"/>
    <lineage>
        <taxon>Bacteria</taxon>
        <taxon>Bacillati</taxon>
        <taxon>Bacillota</taxon>
        <taxon>Candidatus Fermentithermobacillia</taxon>
        <taxon>Candidatus Fermentithermobacillales</taxon>
        <taxon>Candidatus Fermentithermobacillaceae</taxon>
        <taxon>Candidatus Fermentithermobacillus</taxon>
    </lineage>
</organism>
<evidence type="ECO:0000256" key="15">
    <source>
        <dbReference type="ARBA" id="ARBA00033270"/>
    </source>
</evidence>
<evidence type="ECO:0000256" key="8">
    <source>
        <dbReference type="ARBA" id="ARBA00022960"/>
    </source>
</evidence>
<protein>
    <recommendedName>
        <fullName evidence="17">Probable peptidoglycan glycosyltransferase FtsW</fullName>
        <ecNumber evidence="19">2.4.99.28</ecNumber>
    </recommendedName>
    <alternativeName>
        <fullName evidence="18">Cell division protein FtsW</fullName>
    </alternativeName>
    <alternativeName>
        <fullName evidence="15">Cell wall polymerase</fullName>
    </alternativeName>
    <alternativeName>
        <fullName evidence="14">Peptidoglycan polymerase</fullName>
    </alternativeName>
</protein>
<feature type="transmembrane region" description="Helical" evidence="22">
    <location>
        <begin position="74"/>
        <end position="93"/>
    </location>
</feature>
<evidence type="ECO:0000256" key="5">
    <source>
        <dbReference type="ARBA" id="ARBA00022676"/>
    </source>
</evidence>
<evidence type="ECO:0000256" key="17">
    <source>
        <dbReference type="ARBA" id="ARBA00041185"/>
    </source>
</evidence>
<keyword evidence="4" id="KW-0132">Cell division</keyword>
<evidence type="ECO:0000256" key="13">
    <source>
        <dbReference type="ARBA" id="ARBA00023316"/>
    </source>
</evidence>
<keyword evidence="11 22" id="KW-0472">Membrane</keyword>
<keyword evidence="9" id="KW-0573">Peptidoglycan synthesis</keyword>
<evidence type="ECO:0000256" key="12">
    <source>
        <dbReference type="ARBA" id="ARBA00023306"/>
    </source>
</evidence>
<evidence type="ECO:0000256" key="16">
    <source>
        <dbReference type="ARBA" id="ARBA00038053"/>
    </source>
</evidence>
<feature type="transmembrane region" description="Helical" evidence="22">
    <location>
        <begin position="337"/>
        <end position="358"/>
    </location>
</feature>
<proteinExistence type="inferred from homology"/>
<evidence type="ECO:0000256" key="18">
    <source>
        <dbReference type="ARBA" id="ARBA00041418"/>
    </source>
</evidence>
<dbReference type="EC" id="2.4.99.28" evidence="19"/>
<evidence type="ECO:0000256" key="10">
    <source>
        <dbReference type="ARBA" id="ARBA00022989"/>
    </source>
</evidence>
<keyword evidence="10 22" id="KW-1133">Transmembrane helix</keyword>
<dbReference type="NCBIfam" id="TIGR02614">
    <property type="entry name" value="ftsW"/>
    <property type="match status" value="1"/>
</dbReference>
<feature type="transmembrane region" description="Helical" evidence="22">
    <location>
        <begin position="41"/>
        <end position="62"/>
    </location>
</feature>
<keyword evidence="7 22" id="KW-0812">Transmembrane</keyword>
<dbReference type="EMBL" id="CP062796">
    <property type="protein sequence ID" value="QUL99732.1"/>
    <property type="molecule type" value="Genomic_DNA"/>
</dbReference>
<dbReference type="KEGG" id="fcz:IMF26_10960"/>
<feature type="transmembrane region" description="Helical" evidence="22">
    <location>
        <begin position="7"/>
        <end position="29"/>
    </location>
</feature>